<dbReference type="InterPro" id="IPR003439">
    <property type="entry name" value="ABC_transporter-like_ATP-bd"/>
</dbReference>
<dbReference type="InterPro" id="IPR027417">
    <property type="entry name" value="P-loop_NTPase"/>
</dbReference>
<dbReference type="GO" id="GO:0005524">
    <property type="term" value="F:ATP binding"/>
    <property type="evidence" value="ECO:0007669"/>
    <property type="project" value="UniProtKB-KW"/>
</dbReference>
<accession>A0A2M9G4F3</accession>
<keyword evidence="6" id="KW-1185">Reference proteome</keyword>
<dbReference type="InterPro" id="IPR003593">
    <property type="entry name" value="AAA+_ATPase"/>
</dbReference>
<keyword evidence="2" id="KW-0547">Nucleotide-binding</keyword>
<dbReference type="InterPro" id="IPR051120">
    <property type="entry name" value="ABC_AA/LPS_Transport"/>
</dbReference>
<dbReference type="GO" id="GO:0015188">
    <property type="term" value="F:L-isoleucine transmembrane transporter activity"/>
    <property type="evidence" value="ECO:0007669"/>
    <property type="project" value="TreeGrafter"/>
</dbReference>
<dbReference type="PROSITE" id="PS50893">
    <property type="entry name" value="ABC_TRANSPORTER_2"/>
    <property type="match status" value="1"/>
</dbReference>
<evidence type="ECO:0000256" key="1">
    <source>
        <dbReference type="ARBA" id="ARBA00022448"/>
    </source>
</evidence>
<name>A0A2M9G4F3_9PROT</name>
<evidence type="ECO:0000313" key="6">
    <source>
        <dbReference type="Proteomes" id="UP000229498"/>
    </source>
</evidence>
<dbReference type="GO" id="GO:1903805">
    <property type="term" value="P:L-valine import across plasma membrane"/>
    <property type="evidence" value="ECO:0007669"/>
    <property type="project" value="TreeGrafter"/>
</dbReference>
<sequence>MSALLEVIDLARSFGGVAAVDGVGFRVGAGERVALIGPNGAGKTTCFNLLNGQLKADRGEVRLDGRVITGRKPRELVRLGIGRTFQIAQSFQSMTVGEAAGTALAVADGRMYSFSRRPADRERVLDLLRRVELAGAIDRPVTALPYGDVKRLDLALALSGEPKILFMDEPTAGMAAGERAALMDRVSRIVAEEGVALLFTEHDMDAVFGHADRVMVMAGGRLIAEGAVDEIRADPEVRRVYLGKAADA</sequence>
<keyword evidence="3 5" id="KW-0067">ATP-binding</keyword>
<organism evidence="5 6">
    <name type="scientific">Minwuia thermotolerans</name>
    <dbReference type="NCBI Taxonomy" id="2056226"/>
    <lineage>
        <taxon>Bacteria</taxon>
        <taxon>Pseudomonadati</taxon>
        <taxon>Pseudomonadota</taxon>
        <taxon>Alphaproteobacteria</taxon>
        <taxon>Minwuiales</taxon>
        <taxon>Minwuiaceae</taxon>
        <taxon>Minwuia</taxon>
    </lineage>
</organism>
<evidence type="ECO:0000256" key="3">
    <source>
        <dbReference type="ARBA" id="ARBA00022840"/>
    </source>
</evidence>
<dbReference type="PANTHER" id="PTHR45772:SF7">
    <property type="entry name" value="AMINO ACID ABC TRANSPORTER ATP-BINDING PROTEIN"/>
    <property type="match status" value="1"/>
</dbReference>
<comment type="caution">
    <text evidence="5">The sequence shown here is derived from an EMBL/GenBank/DDBJ whole genome shotgun (WGS) entry which is preliminary data.</text>
</comment>
<dbReference type="GO" id="GO:0005304">
    <property type="term" value="F:L-valine transmembrane transporter activity"/>
    <property type="evidence" value="ECO:0007669"/>
    <property type="project" value="TreeGrafter"/>
</dbReference>
<gene>
    <name evidence="5" type="ORF">CVT23_06515</name>
</gene>
<dbReference type="Pfam" id="PF12399">
    <property type="entry name" value="BCA_ABC_TP_C"/>
    <property type="match status" value="1"/>
</dbReference>
<dbReference type="GO" id="GO:0016887">
    <property type="term" value="F:ATP hydrolysis activity"/>
    <property type="evidence" value="ECO:0007669"/>
    <property type="project" value="InterPro"/>
</dbReference>
<dbReference type="Gene3D" id="3.40.50.300">
    <property type="entry name" value="P-loop containing nucleotide triphosphate hydrolases"/>
    <property type="match status" value="1"/>
</dbReference>
<evidence type="ECO:0000259" key="4">
    <source>
        <dbReference type="PROSITE" id="PS50893"/>
    </source>
</evidence>
<keyword evidence="1" id="KW-0813">Transport</keyword>
<dbReference type="GO" id="GO:0005886">
    <property type="term" value="C:plasma membrane"/>
    <property type="evidence" value="ECO:0007669"/>
    <property type="project" value="TreeGrafter"/>
</dbReference>
<dbReference type="Pfam" id="PF00005">
    <property type="entry name" value="ABC_tran"/>
    <property type="match status" value="1"/>
</dbReference>
<dbReference type="PANTHER" id="PTHR45772">
    <property type="entry name" value="CONSERVED COMPONENT OF ABC TRANSPORTER FOR NATURAL AMINO ACIDS-RELATED"/>
    <property type="match status" value="1"/>
</dbReference>
<evidence type="ECO:0000313" key="5">
    <source>
        <dbReference type="EMBL" id="PJK30592.1"/>
    </source>
</evidence>
<dbReference type="Proteomes" id="UP000229498">
    <property type="component" value="Unassembled WGS sequence"/>
</dbReference>
<protein>
    <submittedName>
        <fullName evidence="5">ABC transporter ATP-binding protein</fullName>
    </submittedName>
</protein>
<dbReference type="CDD" id="cd03219">
    <property type="entry name" value="ABC_Mj1267_LivG_branched"/>
    <property type="match status" value="1"/>
</dbReference>
<dbReference type="InterPro" id="IPR032823">
    <property type="entry name" value="BCA_ABC_TP_C"/>
</dbReference>
<dbReference type="SUPFAM" id="SSF52540">
    <property type="entry name" value="P-loop containing nucleoside triphosphate hydrolases"/>
    <property type="match status" value="1"/>
</dbReference>
<dbReference type="SMART" id="SM00382">
    <property type="entry name" value="AAA"/>
    <property type="match status" value="1"/>
</dbReference>
<dbReference type="AlphaFoldDB" id="A0A2M9G4F3"/>
<dbReference type="GO" id="GO:0042941">
    <property type="term" value="P:D-alanine transmembrane transport"/>
    <property type="evidence" value="ECO:0007669"/>
    <property type="project" value="TreeGrafter"/>
</dbReference>
<evidence type="ECO:0000256" key="2">
    <source>
        <dbReference type="ARBA" id="ARBA00022741"/>
    </source>
</evidence>
<reference evidence="5 6" key="1">
    <citation type="submission" date="2017-11" db="EMBL/GenBank/DDBJ databases">
        <title>Draft genome sequence of Rhizobiales bacterium SY3-13.</title>
        <authorList>
            <person name="Sun C."/>
        </authorList>
    </citation>
    <scope>NUCLEOTIDE SEQUENCE [LARGE SCALE GENOMIC DNA]</scope>
    <source>
        <strain evidence="5 6">SY3-13</strain>
    </source>
</reference>
<dbReference type="OrthoDB" id="9779872at2"/>
<dbReference type="RefSeq" id="WP_109792692.1">
    <property type="nucleotide sequence ID" value="NZ_PHIG01000025.1"/>
</dbReference>
<dbReference type="GO" id="GO:0015192">
    <property type="term" value="F:L-phenylalanine transmembrane transporter activity"/>
    <property type="evidence" value="ECO:0007669"/>
    <property type="project" value="TreeGrafter"/>
</dbReference>
<dbReference type="EMBL" id="PHIG01000025">
    <property type="protein sequence ID" value="PJK30592.1"/>
    <property type="molecule type" value="Genomic_DNA"/>
</dbReference>
<feature type="domain" description="ABC transporter" evidence="4">
    <location>
        <begin position="5"/>
        <end position="244"/>
    </location>
</feature>
<dbReference type="GO" id="GO:0015808">
    <property type="term" value="P:L-alanine transport"/>
    <property type="evidence" value="ECO:0007669"/>
    <property type="project" value="TreeGrafter"/>
</dbReference>
<dbReference type="GO" id="GO:1903806">
    <property type="term" value="P:L-isoleucine import across plasma membrane"/>
    <property type="evidence" value="ECO:0007669"/>
    <property type="project" value="TreeGrafter"/>
</dbReference>
<proteinExistence type="predicted"/>